<dbReference type="Pfam" id="PF12833">
    <property type="entry name" value="HTH_18"/>
    <property type="match status" value="1"/>
</dbReference>
<dbReference type="PANTHER" id="PTHR47893:SF1">
    <property type="entry name" value="REGULATORY PROTEIN PCHR"/>
    <property type="match status" value="1"/>
</dbReference>
<feature type="domain" description="HTH araC/xylS-type" evidence="3">
    <location>
        <begin position="290"/>
        <end position="388"/>
    </location>
</feature>
<proteinExistence type="predicted"/>
<keyword evidence="2" id="KW-0804">Transcription</keyword>
<evidence type="ECO:0000259" key="3">
    <source>
        <dbReference type="PROSITE" id="PS01124"/>
    </source>
</evidence>
<organism evidence="4 5">
    <name type="scientific">Pinibacter soli</name>
    <dbReference type="NCBI Taxonomy" id="3044211"/>
    <lineage>
        <taxon>Bacteria</taxon>
        <taxon>Pseudomonadati</taxon>
        <taxon>Bacteroidota</taxon>
        <taxon>Chitinophagia</taxon>
        <taxon>Chitinophagales</taxon>
        <taxon>Chitinophagaceae</taxon>
        <taxon>Pinibacter</taxon>
    </lineage>
</organism>
<protein>
    <submittedName>
        <fullName evidence="4">AraC family transcriptional regulator</fullName>
    </submittedName>
</protein>
<dbReference type="InterPro" id="IPR009057">
    <property type="entry name" value="Homeodomain-like_sf"/>
</dbReference>
<accession>A0ABT6RFP2</accession>
<dbReference type="PANTHER" id="PTHR47893">
    <property type="entry name" value="REGULATORY PROTEIN PCHR"/>
    <property type="match status" value="1"/>
</dbReference>
<dbReference type="InterPro" id="IPR053142">
    <property type="entry name" value="PchR_regulatory_protein"/>
</dbReference>
<dbReference type="EMBL" id="JASBRG010000007">
    <property type="protein sequence ID" value="MDI3321383.1"/>
    <property type="molecule type" value="Genomic_DNA"/>
</dbReference>
<name>A0ABT6RFP2_9BACT</name>
<evidence type="ECO:0000313" key="5">
    <source>
        <dbReference type="Proteomes" id="UP001226434"/>
    </source>
</evidence>
<evidence type="ECO:0000256" key="1">
    <source>
        <dbReference type="ARBA" id="ARBA00023015"/>
    </source>
</evidence>
<dbReference type="InterPro" id="IPR018060">
    <property type="entry name" value="HTH_AraC"/>
</dbReference>
<dbReference type="SMART" id="SM00342">
    <property type="entry name" value="HTH_ARAC"/>
    <property type="match status" value="1"/>
</dbReference>
<sequence>MSVENIVSKSGINEGGKHMAIRKKLITTQRLLSQSLKDFYAKMNFPAMLMVKVCHMREIVADWGVDRPHFKKFYNTMLNALGEGVVLNKDSIQIDNPLAKGNVDFFPFSNGIALVRISLFFTEAVNFKRLLEAGPEYYACLFSLKEGVDMHVFDDADDHEMHGMGLSAKHSVLYFSSDVQSLFRVTPDEETKIVILVFTSGALHNIFPFSANSESSGFRVGHSLKGYSSKNADMVEKVTDIFDHVSVEHIQSLYLQGAVYQLLAVLFLKMEEDRKLLMQSTGVIEVARMIQIRNLLIADFSSDCPLLEEMAKKAQMSPTKFKTLFKKLFNLPYYQYYQRYRLHGARHAIILGKSIGETAYEFSFNSISNFSVAFKKMFKISPSQLERPTG</sequence>
<evidence type="ECO:0000256" key="2">
    <source>
        <dbReference type="ARBA" id="ARBA00023163"/>
    </source>
</evidence>
<keyword evidence="5" id="KW-1185">Reference proteome</keyword>
<dbReference type="Proteomes" id="UP001226434">
    <property type="component" value="Unassembled WGS sequence"/>
</dbReference>
<dbReference type="RefSeq" id="WP_282335491.1">
    <property type="nucleotide sequence ID" value="NZ_JASBRG010000007.1"/>
</dbReference>
<dbReference type="PROSITE" id="PS01124">
    <property type="entry name" value="HTH_ARAC_FAMILY_2"/>
    <property type="match status" value="1"/>
</dbReference>
<dbReference type="SUPFAM" id="SSF46689">
    <property type="entry name" value="Homeodomain-like"/>
    <property type="match status" value="1"/>
</dbReference>
<dbReference type="Gene3D" id="1.10.10.60">
    <property type="entry name" value="Homeodomain-like"/>
    <property type="match status" value="1"/>
</dbReference>
<reference evidence="4 5" key="1">
    <citation type="submission" date="2023-05" db="EMBL/GenBank/DDBJ databases">
        <title>Genome sequence of Pinibacter sp. MAH-24.</title>
        <authorList>
            <person name="Huq M.A."/>
        </authorList>
    </citation>
    <scope>NUCLEOTIDE SEQUENCE [LARGE SCALE GENOMIC DNA]</scope>
    <source>
        <strain evidence="4 5">MAH-24</strain>
    </source>
</reference>
<gene>
    <name evidence="4" type="ORF">QJ048_16430</name>
</gene>
<comment type="caution">
    <text evidence="4">The sequence shown here is derived from an EMBL/GenBank/DDBJ whole genome shotgun (WGS) entry which is preliminary data.</text>
</comment>
<keyword evidence="1" id="KW-0805">Transcription regulation</keyword>
<evidence type="ECO:0000313" key="4">
    <source>
        <dbReference type="EMBL" id="MDI3321383.1"/>
    </source>
</evidence>